<evidence type="ECO:0000259" key="4">
    <source>
        <dbReference type="Pfam" id="PF13458"/>
    </source>
</evidence>
<dbReference type="Gene3D" id="3.40.50.2300">
    <property type="match status" value="2"/>
</dbReference>
<comment type="caution">
    <text evidence="5">The sequence shown here is derived from an EMBL/GenBank/DDBJ whole genome shotgun (WGS) entry which is preliminary data.</text>
</comment>
<evidence type="ECO:0000313" key="6">
    <source>
        <dbReference type="Proteomes" id="UP001424459"/>
    </source>
</evidence>
<dbReference type="SUPFAM" id="SSF53822">
    <property type="entry name" value="Periplasmic binding protein-like I"/>
    <property type="match status" value="1"/>
</dbReference>
<dbReference type="PANTHER" id="PTHR30483:SF6">
    <property type="entry name" value="PERIPLASMIC BINDING PROTEIN OF ABC TRANSPORTER FOR NATURAL AMINO ACIDS"/>
    <property type="match status" value="1"/>
</dbReference>
<dbReference type="InterPro" id="IPR028082">
    <property type="entry name" value="Peripla_BP_I"/>
</dbReference>
<keyword evidence="2" id="KW-0732">Signal</keyword>
<dbReference type="CDD" id="cd06339">
    <property type="entry name" value="PBP1_YraM_LppC_lipoprotein-like"/>
    <property type="match status" value="1"/>
</dbReference>
<proteinExistence type="inferred from homology"/>
<comment type="similarity">
    <text evidence="1">Belongs to the leucine-binding protein family.</text>
</comment>
<gene>
    <name evidence="5" type="ORF">GCM10022281_01590</name>
</gene>
<evidence type="ECO:0000256" key="3">
    <source>
        <dbReference type="ARBA" id="ARBA00022970"/>
    </source>
</evidence>
<keyword evidence="3" id="KW-0813">Transport</keyword>
<dbReference type="InterPro" id="IPR051010">
    <property type="entry name" value="BCAA_transport"/>
</dbReference>
<dbReference type="InterPro" id="IPR028081">
    <property type="entry name" value="Leu-bd"/>
</dbReference>
<name>A0ABP7TIK0_9SPHN</name>
<evidence type="ECO:0000256" key="1">
    <source>
        <dbReference type="ARBA" id="ARBA00010062"/>
    </source>
</evidence>
<keyword evidence="3" id="KW-0029">Amino-acid transport</keyword>
<evidence type="ECO:0000313" key="5">
    <source>
        <dbReference type="EMBL" id="GAA4026655.1"/>
    </source>
</evidence>
<organism evidence="5 6">
    <name type="scientific">Sphingomonas rosea</name>
    <dbReference type="NCBI Taxonomy" id="335605"/>
    <lineage>
        <taxon>Bacteria</taxon>
        <taxon>Pseudomonadati</taxon>
        <taxon>Pseudomonadota</taxon>
        <taxon>Alphaproteobacteria</taxon>
        <taxon>Sphingomonadales</taxon>
        <taxon>Sphingomonadaceae</taxon>
        <taxon>Sphingomonas</taxon>
    </lineage>
</organism>
<dbReference type="Proteomes" id="UP001424459">
    <property type="component" value="Unassembled WGS sequence"/>
</dbReference>
<sequence>MAVLVPLSGPDAAVGRALGQAARLAMFDTGSKAFELTVYDTGEAGAVAAANRALGAGNDLILGPLRADDVRAVAPLTQRARVPVIAFSNDADIAASGVYVLGFTPSQAVARVVGQAAATGSRRFAAVVPASTYGQRSARAMSVAVQRAGGQVVGVETYDRPENARAAAQRLASRGYDAVLLADSGRPVALAAQGVRPGARILGTELWASANLGSVPRLRGAWYAAPTQGQWGQFVGRYKARYSGQTPPRIASLGYDAVLLGVRAARGWQPGRRFPLGAIDDREGFAGVDGIFRFGPDNVAERAFEVRQVTAGGSSLVSPAPTRF</sequence>
<dbReference type="PANTHER" id="PTHR30483">
    <property type="entry name" value="LEUCINE-SPECIFIC-BINDING PROTEIN"/>
    <property type="match status" value="1"/>
</dbReference>
<feature type="domain" description="Leucine-binding protein" evidence="4">
    <location>
        <begin position="2"/>
        <end position="312"/>
    </location>
</feature>
<reference evidence="6" key="1">
    <citation type="journal article" date="2019" name="Int. J. Syst. Evol. Microbiol.">
        <title>The Global Catalogue of Microorganisms (GCM) 10K type strain sequencing project: providing services to taxonomists for standard genome sequencing and annotation.</title>
        <authorList>
            <consortium name="The Broad Institute Genomics Platform"/>
            <consortium name="The Broad Institute Genome Sequencing Center for Infectious Disease"/>
            <person name="Wu L."/>
            <person name="Ma J."/>
        </authorList>
    </citation>
    <scope>NUCLEOTIDE SEQUENCE [LARGE SCALE GENOMIC DNA]</scope>
    <source>
        <strain evidence="6">JCM 17564</strain>
    </source>
</reference>
<dbReference type="Pfam" id="PF13458">
    <property type="entry name" value="Peripla_BP_6"/>
    <property type="match status" value="1"/>
</dbReference>
<protein>
    <submittedName>
        <fullName evidence="5">Penicillin-binding protein activator</fullName>
    </submittedName>
</protein>
<accession>A0ABP7TIK0</accession>
<keyword evidence="6" id="KW-1185">Reference proteome</keyword>
<dbReference type="EMBL" id="BAABBR010000001">
    <property type="protein sequence ID" value="GAA4026655.1"/>
    <property type="molecule type" value="Genomic_DNA"/>
</dbReference>
<evidence type="ECO:0000256" key="2">
    <source>
        <dbReference type="ARBA" id="ARBA00022729"/>
    </source>
</evidence>